<comment type="similarity">
    <text evidence="3">Belongs to the nicotinamide ribonucleoside (NR) uptake permease (TC 4.B.1) family.</text>
</comment>
<comment type="caution">
    <text evidence="11">The sequence shown here is derived from an EMBL/GenBank/DDBJ whole genome shotgun (WGS) entry which is preliminary data.</text>
</comment>
<dbReference type="GO" id="GO:0005886">
    <property type="term" value="C:plasma membrane"/>
    <property type="evidence" value="ECO:0007669"/>
    <property type="project" value="UniProtKB-SubCell"/>
</dbReference>
<organism evidence="11 12">
    <name type="scientific">Pseudoalteromonas piscicida</name>
    <dbReference type="NCBI Taxonomy" id="43662"/>
    <lineage>
        <taxon>Bacteria</taxon>
        <taxon>Pseudomonadati</taxon>
        <taxon>Pseudomonadota</taxon>
        <taxon>Gammaproteobacteria</taxon>
        <taxon>Alteromonadales</taxon>
        <taxon>Pseudoalteromonadaceae</taxon>
        <taxon>Pseudoalteromonas</taxon>
    </lineage>
</organism>
<protein>
    <recommendedName>
        <fullName evidence="4">Nicotinamide riboside transporter PnuC</fullName>
    </recommendedName>
</protein>
<feature type="transmembrane region" description="Helical" evidence="10">
    <location>
        <begin position="38"/>
        <end position="57"/>
    </location>
</feature>
<feature type="transmembrane region" description="Helical" evidence="10">
    <location>
        <begin position="173"/>
        <end position="192"/>
    </location>
</feature>
<dbReference type="EMBL" id="NKHF01000104">
    <property type="protein sequence ID" value="PCK29740.1"/>
    <property type="molecule type" value="Genomic_DNA"/>
</dbReference>
<evidence type="ECO:0000256" key="7">
    <source>
        <dbReference type="ARBA" id="ARBA00022692"/>
    </source>
</evidence>
<comment type="function">
    <text evidence="1">Required for nicotinamide riboside transport across the inner membrane.</text>
</comment>
<dbReference type="Pfam" id="PF04973">
    <property type="entry name" value="NMN_transporter"/>
    <property type="match status" value="1"/>
</dbReference>
<evidence type="ECO:0000256" key="1">
    <source>
        <dbReference type="ARBA" id="ARBA00002672"/>
    </source>
</evidence>
<evidence type="ECO:0000256" key="4">
    <source>
        <dbReference type="ARBA" id="ARBA00017522"/>
    </source>
</evidence>
<feature type="transmembrane region" description="Helical" evidence="10">
    <location>
        <begin position="126"/>
        <end position="144"/>
    </location>
</feature>
<evidence type="ECO:0000256" key="9">
    <source>
        <dbReference type="ARBA" id="ARBA00023136"/>
    </source>
</evidence>
<dbReference type="NCBIfam" id="TIGR01528">
    <property type="entry name" value="NMN_trans_PnuC"/>
    <property type="match status" value="1"/>
</dbReference>
<dbReference type="PANTHER" id="PTHR36122:SF2">
    <property type="entry name" value="NICOTINAMIDE RIBOSIDE TRANSPORTER PNUC"/>
    <property type="match status" value="1"/>
</dbReference>
<feature type="transmembrane region" description="Helical" evidence="10">
    <location>
        <begin position="151"/>
        <end position="167"/>
    </location>
</feature>
<evidence type="ECO:0000313" key="11">
    <source>
        <dbReference type="EMBL" id="PCK29740.1"/>
    </source>
</evidence>
<sequence>MEWLTELFSGFTAMSSWEYIAVVLAVAYLLLAIRENIWCWPVAFINTFIYTVLYWNGALVMESLLHFYYMVMAVVGWWMWRQGDKNKPSEIISWSLSKHLVIIAVTSVVSILLGYFTKHYMAADLAYLDSFTTCFAVVTTYLVAKKILENWLYWVVIDAASIYLYYLKGFYPTLVLFIFYTLMACWGYKRWYEEFEAKQGKSLATL</sequence>
<keyword evidence="9 10" id="KW-0472">Membrane</keyword>
<dbReference type="PANTHER" id="PTHR36122">
    <property type="entry name" value="NICOTINAMIDE RIBOSIDE TRANSPORTER PNUC"/>
    <property type="match status" value="1"/>
</dbReference>
<keyword evidence="12" id="KW-1185">Reference proteome</keyword>
<evidence type="ECO:0000313" key="12">
    <source>
        <dbReference type="Proteomes" id="UP000228621"/>
    </source>
</evidence>
<dbReference type="InterPro" id="IPR006419">
    <property type="entry name" value="NMN_transpt_PnuC"/>
</dbReference>
<keyword evidence="8 10" id="KW-1133">Transmembrane helix</keyword>
<keyword evidence="5" id="KW-0813">Transport</keyword>
<feature type="transmembrane region" description="Helical" evidence="10">
    <location>
        <begin position="63"/>
        <end position="80"/>
    </location>
</feature>
<feature type="transmembrane region" description="Helical" evidence="10">
    <location>
        <begin position="12"/>
        <end position="31"/>
    </location>
</feature>
<evidence type="ECO:0000256" key="8">
    <source>
        <dbReference type="ARBA" id="ARBA00022989"/>
    </source>
</evidence>
<comment type="subcellular location">
    <subcellularLocation>
        <location evidence="2">Cell membrane</location>
        <topology evidence="2">Multi-pass membrane protein</topology>
    </subcellularLocation>
</comment>
<dbReference type="Proteomes" id="UP000228621">
    <property type="component" value="Unassembled WGS sequence"/>
</dbReference>
<evidence type="ECO:0000256" key="2">
    <source>
        <dbReference type="ARBA" id="ARBA00004651"/>
    </source>
</evidence>
<feature type="transmembrane region" description="Helical" evidence="10">
    <location>
        <begin position="100"/>
        <end position="120"/>
    </location>
</feature>
<evidence type="ECO:0000256" key="6">
    <source>
        <dbReference type="ARBA" id="ARBA00022475"/>
    </source>
</evidence>
<keyword evidence="7 10" id="KW-0812">Transmembrane</keyword>
<evidence type="ECO:0000256" key="3">
    <source>
        <dbReference type="ARBA" id="ARBA00006669"/>
    </source>
</evidence>
<evidence type="ECO:0000256" key="10">
    <source>
        <dbReference type="SAM" id="Phobius"/>
    </source>
</evidence>
<proteinExistence type="inferred from homology"/>
<dbReference type="RefSeq" id="WP_099643956.1">
    <property type="nucleotide sequence ID" value="NZ_JAQPZX010000031.1"/>
</dbReference>
<gene>
    <name evidence="11" type="ORF">CEX98_21005</name>
</gene>
<name>A0A2A5JJY8_PSEO7</name>
<evidence type="ECO:0000256" key="5">
    <source>
        <dbReference type="ARBA" id="ARBA00022448"/>
    </source>
</evidence>
<reference evidence="12" key="1">
    <citation type="journal article" date="2019" name="Genome Announc.">
        <title>Draft Genome Sequence of Pseudoalteromonas piscicida Strain 36Y ROTHPW, an Hypersaline Seawater Isolate from the South Coast of Sonora, Mexico.</title>
        <authorList>
            <person name="Sanchez-Diaz R."/>
            <person name="Molina-Garza Z.J."/>
            <person name="Cruz-Suarez L.E."/>
            <person name="Selvin J."/>
            <person name="Kiran G.S."/>
            <person name="Ibarra-Gamez J.C."/>
            <person name="Gomez-Gil B."/>
            <person name="Galaviz-Silva L."/>
        </authorList>
    </citation>
    <scope>NUCLEOTIDE SEQUENCE [LARGE SCALE GENOMIC DNA]</scope>
    <source>
        <strain evidence="12">36Y_RITHPW</strain>
    </source>
</reference>
<accession>A0A2A5JJY8</accession>
<dbReference type="AlphaFoldDB" id="A0A2A5JJY8"/>
<dbReference type="GO" id="GO:0034257">
    <property type="term" value="F:nicotinamide riboside transmembrane transporter activity"/>
    <property type="evidence" value="ECO:0007669"/>
    <property type="project" value="InterPro"/>
</dbReference>
<dbReference type="OrthoDB" id="9791248at2"/>
<keyword evidence="6" id="KW-1003">Cell membrane</keyword>